<feature type="modified residue" description="4-aspartylphosphate" evidence="2">
    <location>
        <position position="56"/>
    </location>
</feature>
<evidence type="ECO:0000256" key="1">
    <source>
        <dbReference type="ARBA" id="ARBA00022553"/>
    </source>
</evidence>
<evidence type="ECO:0000259" key="3">
    <source>
        <dbReference type="PROSITE" id="PS50110"/>
    </source>
</evidence>
<dbReference type="InterPro" id="IPR050595">
    <property type="entry name" value="Bact_response_regulator"/>
</dbReference>
<dbReference type="EMBL" id="JAWXXX010000001">
    <property type="protein sequence ID" value="MDX5894697.1"/>
    <property type="molecule type" value="Genomic_DNA"/>
</dbReference>
<sequence length="130" mass="14094">MERGKYTIMIADDDRASLDALSEVLEGAGHRVVRAEDGQQALQAALARKVDLIVLDVSMPQLGGVQACHCLKAMPKTAKIPVILTAAKKDPAARTLAEHMQGSVKILRKPVDPEDLLECVGRFLRPKSLI</sequence>
<dbReference type="SMART" id="SM00448">
    <property type="entry name" value="REC"/>
    <property type="match status" value="1"/>
</dbReference>
<dbReference type="EMBL" id="CP007514">
    <property type="protein sequence ID" value="AHY47292.1"/>
    <property type="molecule type" value="Genomic_DNA"/>
</dbReference>
<dbReference type="RefSeq" id="WP_051589672.1">
    <property type="nucleotide sequence ID" value="NZ_CP007514.1"/>
</dbReference>
<reference evidence="4 6" key="1">
    <citation type="submission" date="2014-03" db="EMBL/GenBank/DDBJ databases">
        <title>Complete genome sequence of the Radio-Resistant Rubrobacter radiotolerans RSPS-4.</title>
        <authorList>
            <person name="Egas C.C."/>
            <person name="Barroso C.C."/>
            <person name="Froufe H.J.C."/>
            <person name="Pacheco J.J."/>
            <person name="Albuquerque L.L."/>
            <person name="da Costa M.M.S."/>
        </authorList>
    </citation>
    <scope>NUCLEOTIDE SEQUENCE [LARGE SCALE GENOMIC DNA]</scope>
    <source>
        <strain evidence="4 6">RSPS-4</strain>
    </source>
</reference>
<dbReference type="PROSITE" id="PS50110">
    <property type="entry name" value="RESPONSE_REGULATORY"/>
    <property type="match status" value="1"/>
</dbReference>
<accession>A0A023X493</accession>
<dbReference type="Pfam" id="PF00072">
    <property type="entry name" value="Response_reg"/>
    <property type="match status" value="1"/>
</dbReference>
<keyword evidence="1 2" id="KW-0597">Phosphoprotein</keyword>
<dbReference type="Gene3D" id="3.40.50.2300">
    <property type="match status" value="1"/>
</dbReference>
<dbReference type="InterPro" id="IPR011006">
    <property type="entry name" value="CheY-like_superfamily"/>
</dbReference>
<dbReference type="Proteomes" id="UP001281130">
    <property type="component" value="Unassembled WGS sequence"/>
</dbReference>
<reference evidence="5" key="2">
    <citation type="submission" date="2023-11" db="EMBL/GenBank/DDBJ databases">
        <title>MicrobeMod: A computational toolkit for identifying prokaryotic methylation and restriction-modification with nanopore sequencing.</title>
        <authorList>
            <person name="Crits-Christoph A."/>
            <person name="Kang S.C."/>
            <person name="Lee H."/>
            <person name="Ostrov N."/>
        </authorList>
    </citation>
    <scope>NUCLEOTIDE SEQUENCE</scope>
    <source>
        <strain evidence="5">ATCC 51242</strain>
    </source>
</reference>
<protein>
    <submittedName>
        <fullName evidence="4 5">Response regulator</fullName>
    </submittedName>
</protein>
<gene>
    <name evidence="4" type="ORF">RradSPS_2009</name>
    <name evidence="5" type="ORF">SIL72_11760</name>
</gene>
<dbReference type="InterPro" id="IPR001789">
    <property type="entry name" value="Sig_transdc_resp-reg_receiver"/>
</dbReference>
<keyword evidence="6" id="KW-1185">Reference proteome</keyword>
<dbReference type="AlphaFoldDB" id="A0A023X493"/>
<evidence type="ECO:0000313" key="6">
    <source>
        <dbReference type="Proteomes" id="UP000025229"/>
    </source>
</evidence>
<feature type="domain" description="Response regulatory" evidence="3">
    <location>
        <begin position="7"/>
        <end position="124"/>
    </location>
</feature>
<dbReference type="HOGENOM" id="CLU_000445_69_17_11"/>
<dbReference type="GO" id="GO:0000160">
    <property type="term" value="P:phosphorelay signal transduction system"/>
    <property type="evidence" value="ECO:0007669"/>
    <property type="project" value="InterPro"/>
</dbReference>
<dbReference type="PANTHER" id="PTHR44591:SF23">
    <property type="entry name" value="CHEY SUBFAMILY"/>
    <property type="match status" value="1"/>
</dbReference>
<dbReference type="OrthoDB" id="3784905at2"/>
<evidence type="ECO:0000256" key="2">
    <source>
        <dbReference type="PROSITE-ProRule" id="PRU00169"/>
    </source>
</evidence>
<dbReference type="SUPFAM" id="SSF52172">
    <property type="entry name" value="CheY-like"/>
    <property type="match status" value="1"/>
</dbReference>
<dbReference type="Proteomes" id="UP000025229">
    <property type="component" value="Chromosome"/>
</dbReference>
<dbReference type="PANTHER" id="PTHR44591">
    <property type="entry name" value="STRESS RESPONSE REGULATOR PROTEIN 1"/>
    <property type="match status" value="1"/>
</dbReference>
<evidence type="ECO:0000313" key="4">
    <source>
        <dbReference type="EMBL" id="AHY47292.1"/>
    </source>
</evidence>
<dbReference type="STRING" id="42256.RradSPS_2009"/>
<proteinExistence type="predicted"/>
<dbReference type="eggNOG" id="COG3437">
    <property type="taxonomic scope" value="Bacteria"/>
</dbReference>
<dbReference type="KEGG" id="rrd:RradSPS_2009"/>
<name>A0A023X493_RUBRA</name>
<organism evidence="4 6">
    <name type="scientific">Rubrobacter radiotolerans</name>
    <name type="common">Arthrobacter radiotolerans</name>
    <dbReference type="NCBI Taxonomy" id="42256"/>
    <lineage>
        <taxon>Bacteria</taxon>
        <taxon>Bacillati</taxon>
        <taxon>Actinomycetota</taxon>
        <taxon>Rubrobacteria</taxon>
        <taxon>Rubrobacterales</taxon>
        <taxon>Rubrobacteraceae</taxon>
        <taxon>Rubrobacter</taxon>
    </lineage>
</organism>
<evidence type="ECO:0000313" key="5">
    <source>
        <dbReference type="EMBL" id="MDX5894697.1"/>
    </source>
</evidence>